<accession>K1UC33</accession>
<dbReference type="EMBL" id="AJWZ01003138">
    <property type="protein sequence ID" value="EKC69051.1"/>
    <property type="molecule type" value="Genomic_DNA"/>
</dbReference>
<dbReference type="Pfam" id="PF07454">
    <property type="entry name" value="SpoIIP"/>
    <property type="match status" value="1"/>
</dbReference>
<feature type="non-terminal residue" evidence="1">
    <location>
        <position position="1"/>
    </location>
</feature>
<dbReference type="AlphaFoldDB" id="K1UC33"/>
<protein>
    <submittedName>
        <fullName evidence="1">Stage II sporulation protein P</fullName>
    </submittedName>
</protein>
<organism evidence="1">
    <name type="scientific">human gut metagenome</name>
    <dbReference type="NCBI Taxonomy" id="408170"/>
    <lineage>
        <taxon>unclassified sequences</taxon>
        <taxon>metagenomes</taxon>
        <taxon>organismal metagenomes</taxon>
    </lineage>
</organism>
<dbReference type="InterPro" id="IPR010897">
    <property type="entry name" value="Spore_II_P"/>
</dbReference>
<name>K1UC33_9ZZZZ</name>
<reference evidence="1" key="1">
    <citation type="journal article" date="2013" name="Environ. Microbiol.">
        <title>Microbiota from the distal guts of lean and obese adolescents exhibit partial functional redundancy besides clear differences in community structure.</title>
        <authorList>
            <person name="Ferrer M."/>
            <person name="Ruiz A."/>
            <person name="Lanza F."/>
            <person name="Haange S.B."/>
            <person name="Oberbach A."/>
            <person name="Till H."/>
            <person name="Bargiela R."/>
            <person name="Campoy C."/>
            <person name="Segura M.T."/>
            <person name="Richter M."/>
            <person name="von Bergen M."/>
            <person name="Seifert J."/>
            <person name="Suarez A."/>
        </authorList>
    </citation>
    <scope>NUCLEOTIDE SEQUENCE</scope>
</reference>
<comment type="caution">
    <text evidence="1">The sequence shown here is derived from an EMBL/GenBank/DDBJ whole genome shotgun (WGS) entry which is preliminary data.</text>
</comment>
<evidence type="ECO:0000313" key="1">
    <source>
        <dbReference type="EMBL" id="EKC69051.1"/>
    </source>
</evidence>
<gene>
    <name evidence="1" type="ORF">OBE_04607</name>
</gene>
<proteinExistence type="predicted"/>
<sequence>PVFTYNGKKGAQIMILAGCDTDGERGFDCWEENLNFALKIQDKAETLYPDMTRPLNFDYFAYNEYVCNGSLLIEVGTESNSIDEATYSGSLLGNAIADVLLN</sequence>